<dbReference type="EMBL" id="AUZY01012524">
    <property type="protein sequence ID" value="EQD29595.1"/>
    <property type="molecule type" value="Genomic_DNA"/>
</dbReference>
<dbReference type="Gene3D" id="3.30.70.1450">
    <property type="entry name" value="Regulator of K+ conductance, C-terminal domain"/>
    <property type="match status" value="1"/>
</dbReference>
<dbReference type="SUPFAM" id="SSF116726">
    <property type="entry name" value="TrkA C-terminal domain-like"/>
    <property type="match status" value="1"/>
</dbReference>
<dbReference type="Gene3D" id="3.10.580.10">
    <property type="entry name" value="CBS-domain"/>
    <property type="match status" value="1"/>
</dbReference>
<dbReference type="GO" id="GO:0006813">
    <property type="term" value="P:potassium ion transport"/>
    <property type="evidence" value="ECO:0007669"/>
    <property type="project" value="InterPro"/>
</dbReference>
<dbReference type="InterPro" id="IPR036721">
    <property type="entry name" value="RCK_C_sf"/>
</dbReference>
<gene>
    <name evidence="3" type="ORF">B1B_18695</name>
</gene>
<reference evidence="3" key="1">
    <citation type="submission" date="2013-08" db="EMBL/GenBank/DDBJ databases">
        <authorList>
            <person name="Mendez C."/>
            <person name="Richter M."/>
            <person name="Ferrer M."/>
            <person name="Sanchez J."/>
        </authorList>
    </citation>
    <scope>NUCLEOTIDE SEQUENCE</scope>
</reference>
<name>T0ZIE4_9ZZZZ</name>
<dbReference type="PROSITE" id="PS51371">
    <property type="entry name" value="CBS"/>
    <property type="match status" value="1"/>
</dbReference>
<evidence type="ECO:0000259" key="1">
    <source>
        <dbReference type="PROSITE" id="PS51202"/>
    </source>
</evidence>
<dbReference type="AlphaFoldDB" id="T0ZIE4"/>
<feature type="domain" description="RCK C-terminal" evidence="1">
    <location>
        <begin position="154"/>
        <end position="237"/>
    </location>
</feature>
<feature type="domain" description="CBS" evidence="2">
    <location>
        <begin position="35"/>
        <end position="92"/>
    </location>
</feature>
<feature type="non-terminal residue" evidence="3">
    <location>
        <position position="1"/>
    </location>
</feature>
<dbReference type="InterPro" id="IPR000644">
    <property type="entry name" value="CBS_dom"/>
</dbReference>
<evidence type="ECO:0000259" key="2">
    <source>
        <dbReference type="PROSITE" id="PS51371"/>
    </source>
</evidence>
<dbReference type="Pfam" id="PF02080">
    <property type="entry name" value="TrkA_C"/>
    <property type="match status" value="1"/>
</dbReference>
<sequence>DDSIYRSQLRTRADSPAARFQFGLPLLNTVKVSAVGHQPRLVLEEGMQLKTALAALRRAQVPGAPVVDGQGIYLGTVSTRQLESLPEQEADTPLDQLLDATAPTVAGTARLDSALESITQAGGHWVTVTDGARHVLGVLTFGDLIAGYHAALDSNIGTMAHVSAHTMALEERMGAGSPLVGRPLRELDLPSGCIVVTVLRGDDLTFPSGATVLQVGDVVSALAEPRQGDRMRHLMRGDEGLIEPAVERGSQLM</sequence>
<organism evidence="3">
    <name type="scientific">mine drainage metagenome</name>
    <dbReference type="NCBI Taxonomy" id="410659"/>
    <lineage>
        <taxon>unclassified sequences</taxon>
        <taxon>metagenomes</taxon>
        <taxon>ecological metagenomes</taxon>
    </lineage>
</organism>
<proteinExistence type="predicted"/>
<comment type="caution">
    <text evidence="3">The sequence shown here is derived from an EMBL/GenBank/DDBJ whole genome shotgun (WGS) entry which is preliminary data.</text>
</comment>
<dbReference type="CDD" id="cd02205">
    <property type="entry name" value="CBS_pair_SF"/>
    <property type="match status" value="1"/>
</dbReference>
<protein>
    <submittedName>
        <fullName evidence="3">Cl-channel voltage-gated family protein</fullName>
    </submittedName>
</protein>
<dbReference type="SUPFAM" id="SSF54631">
    <property type="entry name" value="CBS-domain pair"/>
    <property type="match status" value="1"/>
</dbReference>
<dbReference type="InterPro" id="IPR006037">
    <property type="entry name" value="RCK_C"/>
</dbReference>
<dbReference type="PROSITE" id="PS51202">
    <property type="entry name" value="RCK_C"/>
    <property type="match status" value="1"/>
</dbReference>
<accession>T0ZIE4</accession>
<dbReference type="GO" id="GO:0008324">
    <property type="term" value="F:monoatomic cation transmembrane transporter activity"/>
    <property type="evidence" value="ECO:0007669"/>
    <property type="project" value="InterPro"/>
</dbReference>
<evidence type="ECO:0000313" key="3">
    <source>
        <dbReference type="EMBL" id="EQD29595.1"/>
    </source>
</evidence>
<reference evidence="3" key="2">
    <citation type="journal article" date="2014" name="ISME J.">
        <title>Microbial stratification in low pH oxic and suboxic macroscopic growths along an acid mine drainage.</title>
        <authorList>
            <person name="Mendez-Garcia C."/>
            <person name="Mesa V."/>
            <person name="Sprenger R.R."/>
            <person name="Richter M."/>
            <person name="Diez M.S."/>
            <person name="Solano J."/>
            <person name="Bargiela R."/>
            <person name="Golyshina O.V."/>
            <person name="Manteca A."/>
            <person name="Ramos J.L."/>
            <person name="Gallego J.R."/>
            <person name="Llorente I."/>
            <person name="Martins Dos Santos V.A."/>
            <person name="Jensen O.N."/>
            <person name="Pelaez A.I."/>
            <person name="Sanchez J."/>
            <person name="Ferrer M."/>
        </authorList>
    </citation>
    <scope>NUCLEOTIDE SEQUENCE</scope>
</reference>
<dbReference type="InterPro" id="IPR046342">
    <property type="entry name" value="CBS_dom_sf"/>
</dbReference>